<accession>A0A9P6A3P2</accession>
<reference evidence="1" key="1">
    <citation type="submission" date="2020-11" db="EMBL/GenBank/DDBJ databases">
        <authorList>
            <consortium name="DOE Joint Genome Institute"/>
            <person name="Ahrendt S."/>
            <person name="Riley R."/>
            <person name="Andreopoulos W."/>
            <person name="Labutti K."/>
            <person name="Pangilinan J."/>
            <person name="Ruiz-Duenas F.J."/>
            <person name="Barrasa J.M."/>
            <person name="Sanchez-Garcia M."/>
            <person name="Camarero S."/>
            <person name="Miyauchi S."/>
            <person name="Serrano A."/>
            <person name="Linde D."/>
            <person name="Babiker R."/>
            <person name="Drula E."/>
            <person name="Ayuso-Fernandez I."/>
            <person name="Pacheco R."/>
            <person name="Padilla G."/>
            <person name="Ferreira P."/>
            <person name="Barriuso J."/>
            <person name="Kellner H."/>
            <person name="Castanera R."/>
            <person name="Alfaro M."/>
            <person name="Ramirez L."/>
            <person name="Pisabarro A.G."/>
            <person name="Kuo A."/>
            <person name="Tritt A."/>
            <person name="Lipzen A."/>
            <person name="He G."/>
            <person name="Yan M."/>
            <person name="Ng V."/>
            <person name="Cullen D."/>
            <person name="Martin F."/>
            <person name="Rosso M.-N."/>
            <person name="Henrissat B."/>
            <person name="Hibbett D."/>
            <person name="Martinez A.T."/>
            <person name="Grigoriev I.V."/>
        </authorList>
    </citation>
    <scope>NUCLEOTIDE SEQUENCE</scope>
    <source>
        <strain evidence="1">ATCC 90797</strain>
    </source>
</reference>
<proteinExistence type="predicted"/>
<evidence type="ECO:0000313" key="2">
    <source>
        <dbReference type="Proteomes" id="UP000807025"/>
    </source>
</evidence>
<organism evidence="1 2">
    <name type="scientific">Pleurotus eryngii</name>
    <name type="common">Boletus of the steppes</name>
    <dbReference type="NCBI Taxonomy" id="5323"/>
    <lineage>
        <taxon>Eukaryota</taxon>
        <taxon>Fungi</taxon>
        <taxon>Dikarya</taxon>
        <taxon>Basidiomycota</taxon>
        <taxon>Agaricomycotina</taxon>
        <taxon>Agaricomycetes</taxon>
        <taxon>Agaricomycetidae</taxon>
        <taxon>Agaricales</taxon>
        <taxon>Pleurotineae</taxon>
        <taxon>Pleurotaceae</taxon>
        <taxon>Pleurotus</taxon>
    </lineage>
</organism>
<sequence>MSENIFESGVATGSCTGASPLDGSTVARGSVQEFGSVVELFEDKGAAWLHRLYPIYEIVFYFFSSTTLFSSEFHMMQCHLSRTRGKGRHSIWVDLMYPQKLIEVGDRTNVLRVLETTDVALSTAEAMIEMKVEIIMTKKLQASSTVKPVDSVKPIKVKICWIVGQLRTPYKPLTTVTRSLFEVPCPGIQ</sequence>
<comment type="caution">
    <text evidence="1">The sequence shown here is derived from an EMBL/GenBank/DDBJ whole genome shotgun (WGS) entry which is preliminary data.</text>
</comment>
<dbReference type="EMBL" id="MU154532">
    <property type="protein sequence ID" value="KAF9499323.1"/>
    <property type="molecule type" value="Genomic_DNA"/>
</dbReference>
<protein>
    <submittedName>
        <fullName evidence="1">Uncharacterized protein</fullName>
    </submittedName>
</protein>
<dbReference type="AlphaFoldDB" id="A0A9P6A3P2"/>
<evidence type="ECO:0000313" key="1">
    <source>
        <dbReference type="EMBL" id="KAF9499323.1"/>
    </source>
</evidence>
<keyword evidence="2" id="KW-1185">Reference proteome</keyword>
<name>A0A9P6A3P2_PLEER</name>
<dbReference type="Proteomes" id="UP000807025">
    <property type="component" value="Unassembled WGS sequence"/>
</dbReference>
<gene>
    <name evidence="1" type="ORF">BDN71DRAFT_1493463</name>
</gene>